<dbReference type="GO" id="GO:0008897">
    <property type="term" value="F:holo-[acyl-carrier-protein] synthase activity"/>
    <property type="evidence" value="ECO:0007669"/>
    <property type="project" value="UniProtKB-EC"/>
</dbReference>
<dbReference type="EC" id="2.7.8.7" evidence="2"/>
<dbReference type="GO" id="GO:0019878">
    <property type="term" value="P:lysine biosynthetic process via aminoadipic acid"/>
    <property type="evidence" value="ECO:0007669"/>
    <property type="project" value="TreeGrafter"/>
</dbReference>
<gene>
    <name evidence="11" type="ORF">OCBIM_22036170mg</name>
</gene>
<dbReference type="InterPro" id="IPR055066">
    <property type="entry name" value="AASDHPPT_N"/>
</dbReference>
<evidence type="ECO:0000256" key="3">
    <source>
        <dbReference type="ARBA" id="ARBA00016301"/>
    </source>
</evidence>
<dbReference type="STRING" id="37653.A0A0L8GC14"/>
<evidence type="ECO:0000256" key="5">
    <source>
        <dbReference type="ARBA" id="ARBA00030484"/>
    </source>
</evidence>
<feature type="domain" description="4'-phosphopantetheinyl transferase N-terminal" evidence="10">
    <location>
        <begin position="31"/>
        <end position="128"/>
    </location>
</feature>
<dbReference type="Pfam" id="PF22624">
    <property type="entry name" value="AASDHPPT_N"/>
    <property type="match status" value="1"/>
</dbReference>
<evidence type="ECO:0000256" key="1">
    <source>
        <dbReference type="ARBA" id="ARBA00006195"/>
    </source>
</evidence>
<dbReference type="GO" id="GO:0005829">
    <property type="term" value="C:cytosol"/>
    <property type="evidence" value="ECO:0007669"/>
    <property type="project" value="TreeGrafter"/>
</dbReference>
<dbReference type="AlphaFoldDB" id="A0A0L8GC14"/>
<reference evidence="11" key="1">
    <citation type="submission" date="2015-07" db="EMBL/GenBank/DDBJ databases">
        <title>MeaNS - Measles Nucleotide Surveillance Program.</title>
        <authorList>
            <person name="Tran T."/>
            <person name="Druce J."/>
        </authorList>
    </citation>
    <scope>NUCLEOTIDE SEQUENCE</scope>
    <source>
        <strain evidence="11">UCB-OBI-ISO-001</strain>
        <tissue evidence="11">Gonad</tissue>
    </source>
</reference>
<organism evidence="11">
    <name type="scientific">Octopus bimaculoides</name>
    <name type="common">California two-spotted octopus</name>
    <dbReference type="NCBI Taxonomy" id="37653"/>
    <lineage>
        <taxon>Eukaryota</taxon>
        <taxon>Metazoa</taxon>
        <taxon>Spiralia</taxon>
        <taxon>Lophotrochozoa</taxon>
        <taxon>Mollusca</taxon>
        <taxon>Cephalopoda</taxon>
        <taxon>Coleoidea</taxon>
        <taxon>Octopodiformes</taxon>
        <taxon>Octopoda</taxon>
        <taxon>Incirrata</taxon>
        <taxon>Octopodidae</taxon>
        <taxon>Octopus</taxon>
    </lineage>
</organism>
<evidence type="ECO:0000256" key="4">
    <source>
        <dbReference type="ARBA" id="ARBA00022679"/>
    </source>
</evidence>
<sequence>MYNFDKLWYFNTNLMKKFMAGLRLAFNFGLWNPLQSEWTFAAQCIQPEEKERISQFMFQKDAKAAMAGRLLIRKSLSSLLQVPYSSLVLSRTDKGKPYLSSVGNAFSKTSPHFNIAHHGNFTVLATHPNVDIGVDIMKVEQPMGRTVKKFFHDMRRQFTELEWGVIQSTGSEFNQLLMFYRHWCLKESVVKCLGAGIGFGLDRLEFHVSSPLPTNGNTVTDTVLLLDGKINKEWTFEETLLEGDHCIAIAYQYLTPQNHLTALETKINNNEKESQQSLVEASTIKPFRILSFQELIANAKPQTPADLEYWQNFDSKLERPKKQQESVT</sequence>
<evidence type="ECO:0000256" key="2">
    <source>
        <dbReference type="ARBA" id="ARBA00013172"/>
    </source>
</evidence>
<proteinExistence type="inferred from homology"/>
<keyword evidence="4" id="KW-0808">Transferase</keyword>
<comment type="catalytic activity">
    <reaction evidence="7">
        <text>apo-[ACP] + CoA = holo-[ACP] + adenosine 3',5'-bisphosphate + H(+)</text>
        <dbReference type="Rhea" id="RHEA:12068"/>
        <dbReference type="Rhea" id="RHEA-COMP:9685"/>
        <dbReference type="Rhea" id="RHEA-COMP:9690"/>
        <dbReference type="ChEBI" id="CHEBI:15378"/>
        <dbReference type="ChEBI" id="CHEBI:29999"/>
        <dbReference type="ChEBI" id="CHEBI:57287"/>
        <dbReference type="ChEBI" id="CHEBI:58343"/>
        <dbReference type="ChEBI" id="CHEBI:64479"/>
        <dbReference type="EC" id="2.7.8.7"/>
    </reaction>
    <physiologicalReaction direction="left-to-right" evidence="7">
        <dbReference type="Rhea" id="RHEA:12069"/>
    </physiologicalReaction>
</comment>
<comment type="catalytic activity">
    <reaction evidence="8">
        <text>apo-[ACP] + acetyl-CoA = acetyl-[ACP] + adenosine 3',5'-bisphosphate + H(+)</text>
        <dbReference type="Rhea" id="RHEA:46564"/>
        <dbReference type="Rhea" id="RHEA-COMP:9621"/>
        <dbReference type="Rhea" id="RHEA-COMP:9690"/>
        <dbReference type="ChEBI" id="CHEBI:15378"/>
        <dbReference type="ChEBI" id="CHEBI:29999"/>
        <dbReference type="ChEBI" id="CHEBI:57288"/>
        <dbReference type="ChEBI" id="CHEBI:58343"/>
        <dbReference type="ChEBI" id="CHEBI:78446"/>
    </reaction>
    <physiologicalReaction direction="left-to-right" evidence="8">
        <dbReference type="Rhea" id="RHEA:46565"/>
    </physiologicalReaction>
</comment>
<feature type="domain" description="4'-phosphopantetheinyl transferase" evidence="9">
    <location>
        <begin position="132"/>
        <end position="250"/>
    </location>
</feature>
<dbReference type="FunFam" id="3.90.470.20:FF:000003">
    <property type="entry name" value="L-aminoadipate-semialdehyde dehydrogenase-phosphopantetheinyl transferase"/>
    <property type="match status" value="1"/>
</dbReference>
<accession>A0A0L8GC14</accession>
<dbReference type="OrthoDB" id="26719at2759"/>
<dbReference type="GO" id="GO:0000287">
    <property type="term" value="F:magnesium ion binding"/>
    <property type="evidence" value="ECO:0007669"/>
    <property type="project" value="InterPro"/>
</dbReference>
<dbReference type="InterPro" id="IPR050559">
    <property type="entry name" value="P-Pant_transferase_sf"/>
</dbReference>
<dbReference type="Gene3D" id="3.90.470.20">
    <property type="entry name" value="4'-phosphopantetheinyl transferase domain"/>
    <property type="match status" value="2"/>
</dbReference>
<dbReference type="EMBL" id="KQ422662">
    <property type="protein sequence ID" value="KOF74463.1"/>
    <property type="molecule type" value="Genomic_DNA"/>
</dbReference>
<dbReference type="SUPFAM" id="SSF56214">
    <property type="entry name" value="4'-phosphopantetheinyl transferase"/>
    <property type="match status" value="2"/>
</dbReference>
<dbReference type="Pfam" id="PF01648">
    <property type="entry name" value="ACPS"/>
    <property type="match status" value="1"/>
</dbReference>
<dbReference type="KEGG" id="obi:106877876"/>
<evidence type="ECO:0000313" key="11">
    <source>
        <dbReference type="EMBL" id="KOF74463.1"/>
    </source>
</evidence>
<comment type="similarity">
    <text evidence="1">Belongs to the P-Pant transferase superfamily. AcpS family.</text>
</comment>
<dbReference type="PANTHER" id="PTHR12215:SF10">
    <property type="entry name" value="L-AMINOADIPATE-SEMIALDEHYDE DEHYDROGENASE-PHOSPHOPANTETHEINYL TRANSFERASE"/>
    <property type="match status" value="1"/>
</dbReference>
<protein>
    <recommendedName>
        <fullName evidence="3">L-aminoadipate-semialdehyde dehydrogenase-phosphopantetheinyl transferase</fullName>
        <ecNumber evidence="2">2.7.8.7</ecNumber>
    </recommendedName>
    <alternativeName>
        <fullName evidence="5">4'-phosphopantetheinyl transferase</fullName>
    </alternativeName>
    <alternativeName>
        <fullName evidence="6">Alpha-aminoadipic semialdehyde dehydrogenase-phosphopantetheinyl transferase</fullName>
    </alternativeName>
</protein>
<evidence type="ECO:0000256" key="8">
    <source>
        <dbReference type="ARBA" id="ARBA00048794"/>
    </source>
</evidence>
<name>A0A0L8GC14_OCTBM</name>
<dbReference type="InterPro" id="IPR037143">
    <property type="entry name" value="4-PPantetheinyl_Trfase_dom_sf"/>
</dbReference>
<evidence type="ECO:0000256" key="6">
    <source>
        <dbReference type="ARBA" id="ARBA00033443"/>
    </source>
</evidence>
<evidence type="ECO:0000256" key="7">
    <source>
        <dbReference type="ARBA" id="ARBA00048641"/>
    </source>
</evidence>
<evidence type="ECO:0000259" key="9">
    <source>
        <dbReference type="Pfam" id="PF01648"/>
    </source>
</evidence>
<evidence type="ECO:0000259" key="10">
    <source>
        <dbReference type="Pfam" id="PF22624"/>
    </source>
</evidence>
<dbReference type="OMA" id="WVFEESL"/>
<dbReference type="InterPro" id="IPR008278">
    <property type="entry name" value="4-PPantetheinyl_Trfase_dom"/>
</dbReference>
<dbReference type="PANTHER" id="PTHR12215">
    <property type="entry name" value="PHOSPHOPANTETHEINE TRANSFERASE"/>
    <property type="match status" value="1"/>
</dbReference>